<accession>A0A4Y3HRB6</accession>
<comment type="subcellular location">
    <subcellularLocation>
        <location evidence="1">Cell envelope</location>
    </subcellularLocation>
</comment>
<dbReference type="Gene3D" id="2.40.30.170">
    <property type="match status" value="1"/>
</dbReference>
<dbReference type="Proteomes" id="UP000318717">
    <property type="component" value="Unassembled WGS sequence"/>
</dbReference>
<comment type="caution">
    <text evidence="6">The sequence shown here is derived from an EMBL/GenBank/DDBJ whole genome shotgun (WGS) entry which is preliminary data.</text>
</comment>
<gene>
    <name evidence="6" type="ORF">VIN01S_04970</name>
</gene>
<dbReference type="GO" id="GO:0015562">
    <property type="term" value="F:efflux transmembrane transporter activity"/>
    <property type="evidence" value="ECO:0007669"/>
    <property type="project" value="TreeGrafter"/>
</dbReference>
<dbReference type="InterPro" id="IPR058625">
    <property type="entry name" value="MdtA-like_BSH"/>
</dbReference>
<dbReference type="Pfam" id="PF25917">
    <property type="entry name" value="BSH_RND"/>
    <property type="match status" value="1"/>
</dbReference>
<feature type="domain" description="Multidrug resistance protein MdtA-like barrel-sandwich hybrid" evidence="4">
    <location>
        <begin position="69"/>
        <end position="188"/>
    </location>
</feature>
<dbReference type="PRINTS" id="PR01490">
    <property type="entry name" value="RTXTOXIND"/>
</dbReference>
<dbReference type="Gene3D" id="2.40.420.20">
    <property type="match status" value="1"/>
</dbReference>
<dbReference type="EMBL" id="BJLF01000002">
    <property type="protein sequence ID" value="GEA49693.1"/>
    <property type="molecule type" value="Genomic_DNA"/>
</dbReference>
<dbReference type="InterPro" id="IPR006143">
    <property type="entry name" value="RND_pump_MFP"/>
</dbReference>
<evidence type="ECO:0000313" key="7">
    <source>
        <dbReference type="Proteomes" id="UP000318717"/>
    </source>
</evidence>
<organism evidence="6 7">
    <name type="scientific">Vibrio inusitatus NBRC 102082</name>
    <dbReference type="NCBI Taxonomy" id="1219070"/>
    <lineage>
        <taxon>Bacteria</taxon>
        <taxon>Pseudomonadati</taxon>
        <taxon>Pseudomonadota</taxon>
        <taxon>Gammaproteobacteria</taxon>
        <taxon>Vibrionales</taxon>
        <taxon>Vibrionaceae</taxon>
        <taxon>Vibrio</taxon>
    </lineage>
</organism>
<evidence type="ECO:0000259" key="5">
    <source>
        <dbReference type="Pfam" id="PF25967"/>
    </source>
</evidence>
<dbReference type="Pfam" id="PF25967">
    <property type="entry name" value="RND-MFP_C"/>
    <property type="match status" value="1"/>
</dbReference>
<evidence type="ECO:0000259" key="4">
    <source>
        <dbReference type="Pfam" id="PF25917"/>
    </source>
</evidence>
<protein>
    <submittedName>
        <fullName evidence="6">Hemolysin secretion protein D</fullName>
    </submittedName>
</protein>
<evidence type="ECO:0000256" key="1">
    <source>
        <dbReference type="ARBA" id="ARBA00004196"/>
    </source>
</evidence>
<dbReference type="Gene3D" id="1.10.287.470">
    <property type="entry name" value="Helix hairpin bin"/>
    <property type="match status" value="1"/>
</dbReference>
<evidence type="ECO:0000256" key="3">
    <source>
        <dbReference type="ARBA" id="ARBA00022448"/>
    </source>
</evidence>
<dbReference type="GO" id="GO:1990281">
    <property type="term" value="C:efflux pump complex"/>
    <property type="evidence" value="ECO:0007669"/>
    <property type="project" value="TreeGrafter"/>
</dbReference>
<comment type="similarity">
    <text evidence="2">Belongs to the membrane fusion protein (MFP) (TC 8.A.1) family.</text>
</comment>
<dbReference type="SUPFAM" id="SSF111369">
    <property type="entry name" value="HlyD-like secretion proteins"/>
    <property type="match status" value="1"/>
</dbReference>
<reference evidence="6 7" key="1">
    <citation type="submission" date="2019-06" db="EMBL/GenBank/DDBJ databases">
        <title>Whole genome shotgun sequence of Vibrio inusitatus NBRC 102082.</title>
        <authorList>
            <person name="Hosoyama A."/>
            <person name="Uohara A."/>
            <person name="Ohji S."/>
            <person name="Ichikawa N."/>
        </authorList>
    </citation>
    <scope>NUCLEOTIDE SEQUENCE [LARGE SCALE GENOMIC DNA]</scope>
    <source>
        <strain evidence="6 7">NBRC 102082</strain>
    </source>
</reference>
<dbReference type="AlphaFoldDB" id="A0A4Y3HRB6"/>
<feature type="domain" description="Multidrug resistance protein MdtA-like C-terminal permuted SH3" evidence="5">
    <location>
        <begin position="301"/>
        <end position="347"/>
    </location>
</feature>
<dbReference type="PROSITE" id="PS51257">
    <property type="entry name" value="PROKAR_LIPOPROTEIN"/>
    <property type="match status" value="1"/>
</dbReference>
<name>A0A4Y3HRB6_9VIBR</name>
<keyword evidence="3" id="KW-0813">Transport</keyword>
<keyword evidence="7" id="KW-1185">Reference proteome</keyword>
<evidence type="ECO:0000313" key="6">
    <source>
        <dbReference type="EMBL" id="GEA49693.1"/>
    </source>
</evidence>
<sequence length="364" mass="40018">MMLTMKQLSRCVLLFGLTTLITGCERPVVEPTEHISKVEVLQLGEPEITDRIFFPAVAQAALRSHLSFRVAGEVTELVVNEGDRVKKGDLLAQLDTRDFKIAVDNARASYAAINSQYKRSAPLVKKGLLAQSQFDEIAAQRSIALVDLRLAELYLKFTTLTAPADGIISRVNVDRFENIQVGQQIVNIHSTESVEVLIQVPDRLFIHQPSDLDLRRIVAKVKVDSGNIYDAKIKEFTTEPDPATGTYNVTLIMPMPETEVILDGMALEVTAKSSETGLNVSSGTNIPLSAVINADGDTLDKGETYVWILEGDKVRKRLIVLGKMYSKTIKVISGLESAETIVTKGLSQLREGAQVEVIKKEAVQ</sequence>
<evidence type="ECO:0000256" key="2">
    <source>
        <dbReference type="ARBA" id="ARBA00009477"/>
    </source>
</evidence>
<dbReference type="Gene3D" id="2.40.50.100">
    <property type="match status" value="1"/>
</dbReference>
<dbReference type="InterPro" id="IPR058627">
    <property type="entry name" value="MdtA-like_C"/>
</dbReference>
<dbReference type="PANTHER" id="PTHR30469:SF20">
    <property type="entry name" value="EFFLUX RND TRANSPORTER PERIPLASMIC ADAPTOR SUBUNIT"/>
    <property type="match status" value="1"/>
</dbReference>
<dbReference type="RefSeq" id="WP_141344043.1">
    <property type="nucleotide sequence ID" value="NZ_BJLF01000002.1"/>
</dbReference>
<dbReference type="OrthoDB" id="1185083at2"/>
<dbReference type="PANTHER" id="PTHR30469">
    <property type="entry name" value="MULTIDRUG RESISTANCE PROTEIN MDTA"/>
    <property type="match status" value="1"/>
</dbReference>
<proteinExistence type="inferred from homology"/>
<dbReference type="NCBIfam" id="TIGR01730">
    <property type="entry name" value="RND_mfp"/>
    <property type="match status" value="1"/>
</dbReference>